<keyword evidence="3" id="KW-1185">Reference proteome</keyword>
<dbReference type="Proteomes" id="UP001160142">
    <property type="component" value="Unassembled WGS sequence"/>
</dbReference>
<evidence type="ECO:0000313" key="3">
    <source>
        <dbReference type="Proteomes" id="UP001160142"/>
    </source>
</evidence>
<feature type="transmembrane region" description="Helical" evidence="1">
    <location>
        <begin position="60"/>
        <end position="82"/>
    </location>
</feature>
<dbReference type="RefSeq" id="WP_322134774.1">
    <property type="nucleotide sequence ID" value="NZ_CP085036.1"/>
</dbReference>
<sequence>MKNSWLSLPVTRVLGAALSWFGFTLAFGLLYQVALAVIALGGYCASGGPYSIEVECPENVVLFAPTSIFGGLIAVGVNLFVSRGFGAQLSAWAWAILFVGLSIPFAFGGGVSNWFICVLFAVMGLAPLVLELRANAPRVFIGTRTAGGDAFAFRHGDRRSIMSMSAPADGTVTPGLGHVLAGVGVPLVSGALGVFVAIAWFRAA</sequence>
<organism evidence="2 3">
    <name type="scientific">Antiquaquibacter oligotrophicus</name>
    <dbReference type="NCBI Taxonomy" id="2880260"/>
    <lineage>
        <taxon>Bacteria</taxon>
        <taxon>Bacillati</taxon>
        <taxon>Actinomycetota</taxon>
        <taxon>Actinomycetes</taxon>
        <taxon>Micrococcales</taxon>
        <taxon>Microbacteriaceae</taxon>
        <taxon>Antiquaquibacter</taxon>
    </lineage>
</organism>
<feature type="transmembrane region" description="Helical" evidence="1">
    <location>
        <begin position="89"/>
        <end position="107"/>
    </location>
</feature>
<keyword evidence="1" id="KW-1133">Transmembrane helix</keyword>
<comment type="caution">
    <text evidence="2">The sequence shown here is derived from an EMBL/GenBank/DDBJ whole genome shotgun (WGS) entry which is preliminary data.</text>
</comment>
<gene>
    <name evidence="2" type="ORF">M2152_002679</name>
</gene>
<evidence type="ECO:0000313" key="2">
    <source>
        <dbReference type="EMBL" id="MDH6182497.1"/>
    </source>
</evidence>
<proteinExistence type="predicted"/>
<feature type="transmembrane region" description="Helical" evidence="1">
    <location>
        <begin position="179"/>
        <end position="201"/>
    </location>
</feature>
<reference evidence="2 3" key="1">
    <citation type="submission" date="2023-04" db="EMBL/GenBank/DDBJ databases">
        <title>Genome Encyclopedia of Bacteria and Archaea VI: Functional Genomics of Type Strains.</title>
        <authorList>
            <person name="Whitman W."/>
        </authorList>
    </citation>
    <scope>NUCLEOTIDE SEQUENCE [LARGE SCALE GENOMIC DNA]</scope>
    <source>
        <strain evidence="2 3">SG_E_30_P1</strain>
    </source>
</reference>
<keyword evidence="1" id="KW-0472">Membrane</keyword>
<keyword evidence="1" id="KW-0812">Transmembrane</keyword>
<dbReference type="EMBL" id="JARXVQ010000001">
    <property type="protein sequence ID" value="MDH6182497.1"/>
    <property type="molecule type" value="Genomic_DNA"/>
</dbReference>
<protein>
    <submittedName>
        <fullName evidence="2">Uncharacterized protein</fullName>
    </submittedName>
</protein>
<accession>A0ABT6KR85</accession>
<evidence type="ECO:0000256" key="1">
    <source>
        <dbReference type="SAM" id="Phobius"/>
    </source>
</evidence>
<name>A0ABT6KR85_9MICO</name>